<dbReference type="GeneID" id="93580208"/>
<organism evidence="2 3">
    <name type="scientific">Aspergillus brasiliensis (strain CBS 101740 / IMI 381727 / IBT 21946)</name>
    <dbReference type="NCBI Taxonomy" id="767769"/>
    <lineage>
        <taxon>Eukaryota</taxon>
        <taxon>Fungi</taxon>
        <taxon>Dikarya</taxon>
        <taxon>Ascomycota</taxon>
        <taxon>Pezizomycotina</taxon>
        <taxon>Eurotiomycetes</taxon>
        <taxon>Eurotiomycetidae</taxon>
        <taxon>Eurotiales</taxon>
        <taxon>Aspergillaceae</taxon>
        <taxon>Aspergillus</taxon>
        <taxon>Aspergillus subgen. Circumdati</taxon>
    </lineage>
</organism>
<gene>
    <name evidence="2" type="ORF">ASPBRDRAFT_572471</name>
</gene>
<dbReference type="Proteomes" id="UP000184499">
    <property type="component" value="Unassembled WGS sequence"/>
</dbReference>
<dbReference type="RefSeq" id="XP_067478910.1">
    <property type="nucleotide sequence ID" value="XM_067627720.1"/>
</dbReference>
<keyword evidence="3" id="KW-1185">Reference proteome</keyword>
<protein>
    <submittedName>
        <fullName evidence="2">Uncharacterized protein</fullName>
    </submittedName>
</protein>
<dbReference type="VEuPathDB" id="FungiDB:ASPBRDRAFT_572471"/>
<evidence type="ECO:0000256" key="1">
    <source>
        <dbReference type="SAM" id="MobiDB-lite"/>
    </source>
</evidence>
<dbReference type="EMBL" id="KV878684">
    <property type="protein sequence ID" value="OJJ71662.1"/>
    <property type="molecule type" value="Genomic_DNA"/>
</dbReference>
<evidence type="ECO:0000313" key="2">
    <source>
        <dbReference type="EMBL" id="OJJ71662.1"/>
    </source>
</evidence>
<accession>A0A1L9UJ72</accession>
<reference evidence="3" key="1">
    <citation type="journal article" date="2017" name="Genome Biol.">
        <title>Comparative genomics reveals high biological diversity and specific adaptations in the industrially and medically important fungal genus Aspergillus.</title>
        <authorList>
            <person name="de Vries R.P."/>
            <person name="Riley R."/>
            <person name="Wiebenga A."/>
            <person name="Aguilar-Osorio G."/>
            <person name="Amillis S."/>
            <person name="Uchima C.A."/>
            <person name="Anderluh G."/>
            <person name="Asadollahi M."/>
            <person name="Askin M."/>
            <person name="Barry K."/>
            <person name="Battaglia E."/>
            <person name="Bayram O."/>
            <person name="Benocci T."/>
            <person name="Braus-Stromeyer S.A."/>
            <person name="Caldana C."/>
            <person name="Canovas D."/>
            <person name="Cerqueira G.C."/>
            <person name="Chen F."/>
            <person name="Chen W."/>
            <person name="Choi C."/>
            <person name="Clum A."/>
            <person name="Dos Santos R.A."/>
            <person name="Damasio A.R."/>
            <person name="Diallinas G."/>
            <person name="Emri T."/>
            <person name="Fekete E."/>
            <person name="Flipphi M."/>
            <person name="Freyberg S."/>
            <person name="Gallo A."/>
            <person name="Gournas C."/>
            <person name="Habgood R."/>
            <person name="Hainaut M."/>
            <person name="Harispe M.L."/>
            <person name="Henrissat B."/>
            <person name="Hilden K.S."/>
            <person name="Hope R."/>
            <person name="Hossain A."/>
            <person name="Karabika E."/>
            <person name="Karaffa L."/>
            <person name="Karanyi Z."/>
            <person name="Krasevec N."/>
            <person name="Kuo A."/>
            <person name="Kusch H."/>
            <person name="LaButti K."/>
            <person name="Lagendijk E.L."/>
            <person name="Lapidus A."/>
            <person name="Levasseur A."/>
            <person name="Lindquist E."/>
            <person name="Lipzen A."/>
            <person name="Logrieco A.F."/>
            <person name="MacCabe A."/>
            <person name="Maekelae M.R."/>
            <person name="Malavazi I."/>
            <person name="Melin P."/>
            <person name="Meyer V."/>
            <person name="Mielnichuk N."/>
            <person name="Miskei M."/>
            <person name="Molnar A.P."/>
            <person name="Mule G."/>
            <person name="Ngan C.Y."/>
            <person name="Orejas M."/>
            <person name="Orosz E."/>
            <person name="Ouedraogo J.P."/>
            <person name="Overkamp K.M."/>
            <person name="Park H.-S."/>
            <person name="Perrone G."/>
            <person name="Piumi F."/>
            <person name="Punt P.J."/>
            <person name="Ram A.F."/>
            <person name="Ramon A."/>
            <person name="Rauscher S."/>
            <person name="Record E."/>
            <person name="Riano-Pachon D.M."/>
            <person name="Robert V."/>
            <person name="Roehrig J."/>
            <person name="Ruller R."/>
            <person name="Salamov A."/>
            <person name="Salih N.S."/>
            <person name="Samson R.A."/>
            <person name="Sandor E."/>
            <person name="Sanguinetti M."/>
            <person name="Schuetze T."/>
            <person name="Sepcic K."/>
            <person name="Shelest E."/>
            <person name="Sherlock G."/>
            <person name="Sophianopoulou V."/>
            <person name="Squina F.M."/>
            <person name="Sun H."/>
            <person name="Susca A."/>
            <person name="Todd R.B."/>
            <person name="Tsang A."/>
            <person name="Unkles S.E."/>
            <person name="van de Wiele N."/>
            <person name="van Rossen-Uffink D."/>
            <person name="Oliveira J.V."/>
            <person name="Vesth T.C."/>
            <person name="Visser J."/>
            <person name="Yu J.-H."/>
            <person name="Zhou M."/>
            <person name="Andersen M.R."/>
            <person name="Archer D.B."/>
            <person name="Baker S.E."/>
            <person name="Benoit I."/>
            <person name="Brakhage A.A."/>
            <person name="Braus G.H."/>
            <person name="Fischer R."/>
            <person name="Frisvad J.C."/>
            <person name="Goldman G.H."/>
            <person name="Houbraken J."/>
            <person name="Oakley B."/>
            <person name="Pocsi I."/>
            <person name="Scazzocchio C."/>
            <person name="Seiboth B."/>
            <person name="vanKuyk P.A."/>
            <person name="Wortman J."/>
            <person name="Dyer P.S."/>
            <person name="Grigoriev I.V."/>
        </authorList>
    </citation>
    <scope>NUCLEOTIDE SEQUENCE [LARGE SCALE GENOMIC DNA]</scope>
    <source>
        <strain evidence="3">CBS 101740 / IMI 381727 / IBT 21946</strain>
    </source>
</reference>
<sequence>MSVGGNAMAGFHVAHTVYLASKDMRAQESFRKPILHLAYRFECLVVSDFGEPTRTLFSLTHCSRQLKDDLPSLPHFAQRHPSRQAEPSANTRGELSDAFPACLSLSGPVHSIPSRLVEKITVCFRHRQASGAKTSHGKRQKRQYVNSNYCAVSLIICC</sequence>
<dbReference type="AlphaFoldDB" id="A0A1L9UJ72"/>
<evidence type="ECO:0000313" key="3">
    <source>
        <dbReference type="Proteomes" id="UP000184499"/>
    </source>
</evidence>
<name>A0A1L9UJ72_ASPBC</name>
<proteinExistence type="predicted"/>
<feature type="region of interest" description="Disordered" evidence="1">
    <location>
        <begin position="73"/>
        <end position="92"/>
    </location>
</feature>